<gene>
    <name evidence="1" type="ORF">K488DRAFT_57536</name>
</gene>
<keyword evidence="2" id="KW-1185">Reference proteome</keyword>
<evidence type="ECO:0000313" key="2">
    <source>
        <dbReference type="Proteomes" id="UP000814128"/>
    </source>
</evidence>
<accession>A0ACB8QB84</accession>
<dbReference type="EMBL" id="MU273712">
    <property type="protein sequence ID" value="KAI0028935.1"/>
    <property type="molecule type" value="Genomic_DNA"/>
</dbReference>
<proteinExistence type="predicted"/>
<organism evidence="1 2">
    <name type="scientific">Vararia minispora EC-137</name>
    <dbReference type="NCBI Taxonomy" id="1314806"/>
    <lineage>
        <taxon>Eukaryota</taxon>
        <taxon>Fungi</taxon>
        <taxon>Dikarya</taxon>
        <taxon>Basidiomycota</taxon>
        <taxon>Agaricomycotina</taxon>
        <taxon>Agaricomycetes</taxon>
        <taxon>Russulales</taxon>
        <taxon>Lachnocladiaceae</taxon>
        <taxon>Vararia</taxon>
    </lineage>
</organism>
<reference evidence="1" key="1">
    <citation type="submission" date="2021-02" db="EMBL/GenBank/DDBJ databases">
        <authorList>
            <consortium name="DOE Joint Genome Institute"/>
            <person name="Ahrendt S."/>
            <person name="Looney B.P."/>
            <person name="Miyauchi S."/>
            <person name="Morin E."/>
            <person name="Drula E."/>
            <person name="Courty P.E."/>
            <person name="Chicoki N."/>
            <person name="Fauchery L."/>
            <person name="Kohler A."/>
            <person name="Kuo A."/>
            <person name="Labutti K."/>
            <person name="Pangilinan J."/>
            <person name="Lipzen A."/>
            <person name="Riley R."/>
            <person name="Andreopoulos W."/>
            <person name="He G."/>
            <person name="Johnson J."/>
            <person name="Barry K.W."/>
            <person name="Grigoriev I.V."/>
            <person name="Nagy L."/>
            <person name="Hibbett D."/>
            <person name="Henrissat B."/>
            <person name="Matheny P.B."/>
            <person name="Labbe J."/>
            <person name="Martin F."/>
        </authorList>
    </citation>
    <scope>NUCLEOTIDE SEQUENCE</scope>
    <source>
        <strain evidence="1">EC-137</strain>
    </source>
</reference>
<protein>
    <submittedName>
        <fullName evidence="1">NAD-P-binding protein</fullName>
    </submittedName>
</protein>
<name>A0ACB8QB84_9AGAM</name>
<dbReference type="Proteomes" id="UP000814128">
    <property type="component" value="Unassembled WGS sequence"/>
</dbReference>
<evidence type="ECO:0000313" key="1">
    <source>
        <dbReference type="EMBL" id="KAI0028935.1"/>
    </source>
</evidence>
<sequence length="287" mass="30912">MSGNGIRTIALAGAGTLGSVIAGELLAAKASGDLDDVIILTGGSSDAASQYASQGARVELVDYKDEGSLTKALQGADAVISTLNAIVIGAFQLSLAKAAKSAGAKLFVPSDFGNNNDGQPEGLLAEKASYYALIEGLGLSWATFYTGLFADFALVPMFGFDFEKGLVTVGGDGSTPVSFTSRKDVARFVVYALTKFPFEQLRNKFLRIHASCKSFNEIVRIFEQKHGKKIETHYIPLVELEARMKKDPFDVFALLHHEWVKGRGAVGEPLDNEKWPEWNPAPVEEFL</sequence>
<comment type="caution">
    <text evidence="1">The sequence shown here is derived from an EMBL/GenBank/DDBJ whole genome shotgun (WGS) entry which is preliminary data.</text>
</comment>
<reference evidence="1" key="2">
    <citation type="journal article" date="2022" name="New Phytol.">
        <title>Evolutionary transition to the ectomycorrhizal habit in the genomes of a hyperdiverse lineage of mushroom-forming fungi.</title>
        <authorList>
            <person name="Looney B."/>
            <person name="Miyauchi S."/>
            <person name="Morin E."/>
            <person name="Drula E."/>
            <person name="Courty P.E."/>
            <person name="Kohler A."/>
            <person name="Kuo A."/>
            <person name="LaButti K."/>
            <person name="Pangilinan J."/>
            <person name="Lipzen A."/>
            <person name="Riley R."/>
            <person name="Andreopoulos W."/>
            <person name="He G."/>
            <person name="Johnson J."/>
            <person name="Nolan M."/>
            <person name="Tritt A."/>
            <person name="Barry K.W."/>
            <person name="Grigoriev I.V."/>
            <person name="Nagy L.G."/>
            <person name="Hibbett D."/>
            <person name="Henrissat B."/>
            <person name="Matheny P.B."/>
            <person name="Labbe J."/>
            <person name="Martin F.M."/>
        </authorList>
    </citation>
    <scope>NUCLEOTIDE SEQUENCE</scope>
    <source>
        <strain evidence="1">EC-137</strain>
    </source>
</reference>